<feature type="region of interest" description="Disordered" evidence="8">
    <location>
        <begin position="1"/>
        <end position="77"/>
    </location>
</feature>
<keyword evidence="5 7" id="KW-1133">Transmembrane helix</keyword>
<organism evidence="10 11">
    <name type="scientific">Streptomyces spirodelae</name>
    <dbReference type="NCBI Taxonomy" id="2812904"/>
    <lineage>
        <taxon>Bacteria</taxon>
        <taxon>Bacillati</taxon>
        <taxon>Actinomycetota</taxon>
        <taxon>Actinomycetes</taxon>
        <taxon>Kitasatosporales</taxon>
        <taxon>Streptomycetaceae</taxon>
        <taxon>Streptomyces</taxon>
    </lineage>
</organism>
<dbReference type="PANTHER" id="PTHR43227:SF8">
    <property type="entry name" value="DIACETYLCHITOBIOSE UPTAKE SYSTEM PERMEASE PROTEIN DASB"/>
    <property type="match status" value="1"/>
</dbReference>
<feature type="transmembrane region" description="Helical" evidence="7">
    <location>
        <begin position="183"/>
        <end position="204"/>
    </location>
</feature>
<evidence type="ECO:0000259" key="9">
    <source>
        <dbReference type="PROSITE" id="PS50928"/>
    </source>
</evidence>
<feature type="compositionally biased region" description="Low complexity" evidence="8">
    <location>
        <begin position="27"/>
        <end position="66"/>
    </location>
</feature>
<feature type="transmembrane region" description="Helical" evidence="7">
    <location>
        <begin position="151"/>
        <end position="171"/>
    </location>
</feature>
<protein>
    <submittedName>
        <fullName evidence="10">Sugar ABC transporter permease</fullName>
    </submittedName>
</protein>
<dbReference type="EMBL" id="JAFFZN010000003">
    <property type="protein sequence ID" value="MBO8184730.1"/>
    <property type="molecule type" value="Genomic_DNA"/>
</dbReference>
<evidence type="ECO:0000256" key="5">
    <source>
        <dbReference type="ARBA" id="ARBA00022989"/>
    </source>
</evidence>
<gene>
    <name evidence="10" type="ORF">JW592_04460</name>
</gene>
<dbReference type="SUPFAM" id="SSF161098">
    <property type="entry name" value="MetI-like"/>
    <property type="match status" value="1"/>
</dbReference>
<dbReference type="PROSITE" id="PS50928">
    <property type="entry name" value="ABC_TM1"/>
    <property type="match status" value="1"/>
</dbReference>
<dbReference type="Gene3D" id="2.60.40.10">
    <property type="entry name" value="Immunoglobulins"/>
    <property type="match status" value="1"/>
</dbReference>
<dbReference type="InterPro" id="IPR050809">
    <property type="entry name" value="UgpAE/MalFG_permease"/>
</dbReference>
<reference evidence="10 11" key="1">
    <citation type="submission" date="2021-02" db="EMBL/GenBank/DDBJ databases">
        <title>Streptomyces spirodelae sp. nov., isolated from duckweed.</title>
        <authorList>
            <person name="Saimee Y."/>
            <person name="Duangmal K."/>
        </authorList>
    </citation>
    <scope>NUCLEOTIDE SEQUENCE [LARGE SCALE GENOMIC DNA]</scope>
    <source>
        <strain evidence="10 11">DW4-2</strain>
    </source>
</reference>
<dbReference type="InterPro" id="IPR000515">
    <property type="entry name" value="MetI-like"/>
</dbReference>
<dbReference type="InterPro" id="IPR013783">
    <property type="entry name" value="Ig-like_fold"/>
</dbReference>
<evidence type="ECO:0000256" key="1">
    <source>
        <dbReference type="ARBA" id="ARBA00004651"/>
    </source>
</evidence>
<keyword evidence="6 7" id="KW-0472">Membrane</keyword>
<evidence type="ECO:0000256" key="6">
    <source>
        <dbReference type="ARBA" id="ARBA00023136"/>
    </source>
</evidence>
<dbReference type="Gene3D" id="1.10.3720.10">
    <property type="entry name" value="MetI-like"/>
    <property type="match status" value="2"/>
</dbReference>
<feature type="transmembrane region" description="Helical" evidence="7">
    <location>
        <begin position="480"/>
        <end position="501"/>
    </location>
</feature>
<evidence type="ECO:0000313" key="11">
    <source>
        <dbReference type="Proteomes" id="UP001518976"/>
    </source>
</evidence>
<sequence length="510" mass="53230">MPTPSQPGSGATGGIPDDAGAPDAPVTGAAASTSSSTTEGATATAPTTASTATAAAEATPSGTPAEQTSAERTGAGTALGKGATALRRRPWIAALFLLPALVVLGALVVYPIAFSLFRSFMNADGSSFVGLDNFTELFTDDNTLIAFRNNLVWVIVAPAVCTALGLIFAVLTEKVRWGTAFKLLVFMPMAISMLASGIIFRLVYEQDPERGVANAMWTTVHDTFAETSPWPGARPRTDAPLSISHGAYTTEQTVDASSPAHLPLVGIPPKEASEAAPAKKPAGAEGGKVTGTVWLDFVKGGRSEHGVIDQQEKALAGIKVEAVKDGRKVAEATTGEDGTFTLPAAADGAKLRMPASNFAAPYNGVDWLGPTLVTPAIIGSYVWMWAGFAMVLIAAGLAGVPRELLEQARVDGCNEWKVFRKVTVPLLAPVLGVVTVTLMINVLKIFDLVYVIAPGASQREANVLALQLYLKSFGGSPDQGAGSAIAVVLLLLVVPVMILNIRRLRRESRR</sequence>
<feature type="transmembrane region" description="Helical" evidence="7">
    <location>
        <begin position="91"/>
        <end position="113"/>
    </location>
</feature>
<dbReference type="PANTHER" id="PTHR43227">
    <property type="entry name" value="BLL4140 PROTEIN"/>
    <property type="match status" value="1"/>
</dbReference>
<feature type="transmembrane region" description="Helical" evidence="7">
    <location>
        <begin position="422"/>
        <end position="443"/>
    </location>
</feature>
<evidence type="ECO:0000256" key="7">
    <source>
        <dbReference type="RuleBase" id="RU363032"/>
    </source>
</evidence>
<evidence type="ECO:0000256" key="2">
    <source>
        <dbReference type="ARBA" id="ARBA00022448"/>
    </source>
</evidence>
<keyword evidence="3" id="KW-1003">Cell membrane</keyword>
<dbReference type="Proteomes" id="UP001518976">
    <property type="component" value="Unassembled WGS sequence"/>
</dbReference>
<keyword evidence="4 7" id="KW-0812">Transmembrane</keyword>
<evidence type="ECO:0000256" key="8">
    <source>
        <dbReference type="SAM" id="MobiDB-lite"/>
    </source>
</evidence>
<keyword evidence="11" id="KW-1185">Reference proteome</keyword>
<dbReference type="CDD" id="cd06261">
    <property type="entry name" value="TM_PBP2"/>
    <property type="match status" value="1"/>
</dbReference>
<proteinExistence type="inferred from homology"/>
<comment type="subcellular location">
    <subcellularLocation>
        <location evidence="1 7">Cell membrane</location>
        <topology evidence="1 7">Multi-pass membrane protein</topology>
    </subcellularLocation>
</comment>
<feature type="transmembrane region" description="Helical" evidence="7">
    <location>
        <begin position="382"/>
        <end position="401"/>
    </location>
</feature>
<dbReference type="Pfam" id="PF00528">
    <property type="entry name" value="BPD_transp_1"/>
    <property type="match status" value="1"/>
</dbReference>
<name>A0ABS3WNN2_9ACTN</name>
<feature type="domain" description="ABC transmembrane type-1" evidence="9">
    <location>
        <begin position="147"/>
        <end position="500"/>
    </location>
</feature>
<evidence type="ECO:0000313" key="10">
    <source>
        <dbReference type="EMBL" id="MBO8184730.1"/>
    </source>
</evidence>
<comment type="similarity">
    <text evidence="7">Belongs to the binding-protein-dependent transport system permease family.</text>
</comment>
<dbReference type="InterPro" id="IPR035906">
    <property type="entry name" value="MetI-like_sf"/>
</dbReference>
<dbReference type="SUPFAM" id="SSF160964">
    <property type="entry name" value="MalF N-terminal region-like"/>
    <property type="match status" value="1"/>
</dbReference>
<dbReference type="RefSeq" id="WP_209263552.1">
    <property type="nucleotide sequence ID" value="NZ_JAFFZN010000003.1"/>
</dbReference>
<comment type="caution">
    <text evidence="10">The sequence shown here is derived from an EMBL/GenBank/DDBJ whole genome shotgun (WGS) entry which is preliminary data.</text>
</comment>
<evidence type="ECO:0000256" key="3">
    <source>
        <dbReference type="ARBA" id="ARBA00022475"/>
    </source>
</evidence>
<evidence type="ECO:0000256" key="4">
    <source>
        <dbReference type="ARBA" id="ARBA00022692"/>
    </source>
</evidence>
<accession>A0ABS3WNN2</accession>
<keyword evidence="2 7" id="KW-0813">Transport</keyword>